<organism evidence="2 3">
    <name type="scientific">Deinococcus cavernae</name>
    <dbReference type="NCBI Taxonomy" id="2320857"/>
    <lineage>
        <taxon>Bacteria</taxon>
        <taxon>Thermotogati</taxon>
        <taxon>Deinococcota</taxon>
        <taxon>Deinococci</taxon>
        <taxon>Deinococcales</taxon>
        <taxon>Deinococcaceae</taxon>
        <taxon>Deinococcus</taxon>
    </lineage>
</organism>
<accession>A0A418V8K5</accession>
<dbReference type="Proteomes" id="UP000286287">
    <property type="component" value="Unassembled WGS sequence"/>
</dbReference>
<evidence type="ECO:0000259" key="1">
    <source>
        <dbReference type="Pfam" id="PF01636"/>
    </source>
</evidence>
<proteinExistence type="predicted"/>
<protein>
    <submittedName>
        <fullName evidence="2">Phosphotransferase family protein</fullName>
    </submittedName>
</protein>
<dbReference type="PANTHER" id="PTHR21310">
    <property type="entry name" value="AMINOGLYCOSIDE PHOSPHOTRANSFERASE-RELATED-RELATED"/>
    <property type="match status" value="1"/>
</dbReference>
<feature type="domain" description="Aminoglycoside phosphotransferase" evidence="1">
    <location>
        <begin position="34"/>
        <end position="216"/>
    </location>
</feature>
<sequence length="290" mass="31658">MPVDTILPPETDPVIEELLKNLVTDAKLIRAWPLTGGVSATVTALEFEQHGQIRRVVVRRYGERDLAAKPNIAAQEFGLLHFLHGAGLPVPPPWHHAPGVLVTGFVEGEGGVEGAPDPQQLAHFLARLHGLEAEGLDLRPLPDVGPPPTEPDDSLAETHIREALAHCHPPRPAKPALLHGDFWPGNTLWHTGKLAAVIDWEDAALGDPLYDVGIARLELLFFHGQEVMQAFTEEYARLTGAKLLALPSWDLRAALRPCGFLGDWGHSAQLEAQLRRRHAWFVGQATAALT</sequence>
<comment type="caution">
    <text evidence="2">The sequence shown here is derived from an EMBL/GenBank/DDBJ whole genome shotgun (WGS) entry which is preliminary data.</text>
</comment>
<dbReference type="GO" id="GO:0016740">
    <property type="term" value="F:transferase activity"/>
    <property type="evidence" value="ECO:0007669"/>
    <property type="project" value="UniProtKB-KW"/>
</dbReference>
<dbReference type="InterPro" id="IPR002575">
    <property type="entry name" value="Aminoglycoside_PTrfase"/>
</dbReference>
<dbReference type="InterPro" id="IPR051678">
    <property type="entry name" value="AGP_Transferase"/>
</dbReference>
<dbReference type="SUPFAM" id="SSF56112">
    <property type="entry name" value="Protein kinase-like (PK-like)"/>
    <property type="match status" value="1"/>
</dbReference>
<dbReference type="AlphaFoldDB" id="A0A418V8K5"/>
<name>A0A418V8K5_9DEIO</name>
<dbReference type="EMBL" id="QYUJ01000014">
    <property type="protein sequence ID" value="RJF72443.1"/>
    <property type="molecule type" value="Genomic_DNA"/>
</dbReference>
<keyword evidence="2" id="KW-0808">Transferase</keyword>
<keyword evidence="3" id="KW-1185">Reference proteome</keyword>
<evidence type="ECO:0000313" key="3">
    <source>
        <dbReference type="Proteomes" id="UP000286287"/>
    </source>
</evidence>
<gene>
    <name evidence="2" type="ORF">D3875_13680</name>
</gene>
<evidence type="ECO:0000313" key="2">
    <source>
        <dbReference type="EMBL" id="RJF72443.1"/>
    </source>
</evidence>
<dbReference type="OrthoDB" id="334783at2"/>
<dbReference type="InterPro" id="IPR011009">
    <property type="entry name" value="Kinase-like_dom_sf"/>
</dbReference>
<dbReference type="Pfam" id="PF01636">
    <property type="entry name" value="APH"/>
    <property type="match status" value="1"/>
</dbReference>
<dbReference type="Gene3D" id="3.90.1200.10">
    <property type="match status" value="1"/>
</dbReference>
<reference evidence="2 3" key="1">
    <citation type="submission" date="2018-09" db="EMBL/GenBank/DDBJ databases">
        <authorList>
            <person name="Zhu H."/>
        </authorList>
    </citation>
    <scope>NUCLEOTIDE SEQUENCE [LARGE SCALE GENOMIC DNA]</scope>
    <source>
        <strain evidence="2 3">K2S05-167</strain>
    </source>
</reference>